<reference evidence="6 7" key="1">
    <citation type="submission" date="2015-07" db="EMBL/GenBank/DDBJ databases">
        <authorList>
            <person name="Ju K.-S."/>
            <person name="Doroghazi J.R."/>
            <person name="Metcalf W.W."/>
        </authorList>
    </citation>
    <scope>NUCLEOTIDE SEQUENCE [LARGE SCALE GENOMIC DNA]</scope>
    <source>
        <strain evidence="6 7">NRRL B-3589</strain>
    </source>
</reference>
<feature type="region of interest" description="Disordered" evidence="4">
    <location>
        <begin position="1"/>
        <end position="63"/>
    </location>
</feature>
<keyword evidence="2" id="KW-0732">Signal</keyword>
<proteinExistence type="inferred from homology"/>
<evidence type="ECO:0000256" key="1">
    <source>
        <dbReference type="ARBA" id="ARBA00010088"/>
    </source>
</evidence>
<dbReference type="InterPro" id="IPR051601">
    <property type="entry name" value="Serine_prot/Carboxylest_S33"/>
</dbReference>
<dbReference type="Proteomes" id="UP000037020">
    <property type="component" value="Unassembled WGS sequence"/>
</dbReference>
<dbReference type="Pfam" id="PF08386">
    <property type="entry name" value="Abhydrolase_4"/>
    <property type="match status" value="1"/>
</dbReference>
<keyword evidence="3" id="KW-0378">Hydrolase</keyword>
<gene>
    <name evidence="6" type="ORF">ADK38_24565</name>
</gene>
<evidence type="ECO:0000259" key="5">
    <source>
        <dbReference type="Pfam" id="PF08386"/>
    </source>
</evidence>
<name>A0ABR5J383_9ACTN</name>
<dbReference type="EMBL" id="LGUT01002140">
    <property type="protein sequence ID" value="KOG87596.1"/>
    <property type="molecule type" value="Genomic_DNA"/>
</dbReference>
<dbReference type="PANTHER" id="PTHR43248">
    <property type="entry name" value="2-SUCCINYL-6-HYDROXY-2,4-CYCLOHEXADIENE-1-CARBOXYLATE SYNTHASE"/>
    <property type="match status" value="1"/>
</dbReference>
<dbReference type="SUPFAM" id="SSF53474">
    <property type="entry name" value="alpha/beta-Hydrolases"/>
    <property type="match status" value="1"/>
</dbReference>
<evidence type="ECO:0000256" key="2">
    <source>
        <dbReference type="ARBA" id="ARBA00022729"/>
    </source>
</evidence>
<dbReference type="InterPro" id="IPR029058">
    <property type="entry name" value="AB_hydrolase_fold"/>
</dbReference>
<protein>
    <submittedName>
        <fullName evidence="6">Peptidase</fullName>
    </submittedName>
</protein>
<evidence type="ECO:0000313" key="6">
    <source>
        <dbReference type="EMBL" id="KOG87596.1"/>
    </source>
</evidence>
<evidence type="ECO:0000256" key="4">
    <source>
        <dbReference type="SAM" id="MobiDB-lite"/>
    </source>
</evidence>
<keyword evidence="7" id="KW-1185">Reference proteome</keyword>
<comment type="caution">
    <text evidence="6">The sequence shown here is derived from an EMBL/GenBank/DDBJ whole genome shotgun (WGS) entry which is preliminary data.</text>
</comment>
<feature type="compositionally biased region" description="Low complexity" evidence="4">
    <location>
        <begin position="20"/>
        <end position="29"/>
    </location>
</feature>
<dbReference type="Gene3D" id="3.40.50.1820">
    <property type="entry name" value="alpha/beta hydrolase"/>
    <property type="match status" value="1"/>
</dbReference>
<comment type="similarity">
    <text evidence="1">Belongs to the peptidase S33 family.</text>
</comment>
<sequence length="514" mass="53515">GVRGDGGDGKAAGATGGEKPGTASAAAPTGGSGAGAQRLSWHGCDAPSTAQGGTGKAPEPLADGTRWECSTLKVPLDYAKPSGPTIDLALIRAKARKGASRAGSLVFNFGGPGGSGVATLPGFAGDYEALRARYDLVSFDPRGVGASAGVRCLGDKEIDASNAVDATPDDDDELKAALAANKAYVDACRKNSGKVLGHVDTTSAARDLDVLRQALGDEKLHYFGISYGTELGGVYAHLFPERVGHTVLDAVVDPTQDPLQGDLNQAKGFQRALEDYMRDCAENVTGCPVGGGPEEGTKRITALLKKIDSAPLPTRDGRKLTQDQAVNGIASALYSKETWQYLTRGLQEAMSLGSGNYLQLLSDSLSGRDRDGHYSNLQAANRAITCADARQRYDANDVQAWLARFRAASPVFGESSAWSLLNCAGWPVEGRWKTPEVRAAGSAPILVVGNTGDPATPYEGAGRMARELGEGVGVEVTYKGEGHGAYNSGNGCMTRTVNAYLLDSKVPENGKTCS</sequence>
<dbReference type="PANTHER" id="PTHR43248:SF29">
    <property type="entry name" value="TRIPEPTIDYL AMINOPEPTIDASE"/>
    <property type="match status" value="1"/>
</dbReference>
<feature type="domain" description="Peptidase S33 tripeptidyl aminopeptidase-like C-terminal" evidence="5">
    <location>
        <begin position="409"/>
        <end position="513"/>
    </location>
</feature>
<feature type="non-terminal residue" evidence="6">
    <location>
        <position position="1"/>
    </location>
</feature>
<accession>A0ABR5J383</accession>
<dbReference type="InterPro" id="IPR013595">
    <property type="entry name" value="Pept_S33_TAP-like_C"/>
</dbReference>
<evidence type="ECO:0000313" key="7">
    <source>
        <dbReference type="Proteomes" id="UP000037020"/>
    </source>
</evidence>
<organism evidence="6 7">
    <name type="scientific">Streptomyces varsoviensis</name>
    <dbReference type="NCBI Taxonomy" id="67373"/>
    <lineage>
        <taxon>Bacteria</taxon>
        <taxon>Bacillati</taxon>
        <taxon>Actinomycetota</taxon>
        <taxon>Actinomycetes</taxon>
        <taxon>Kitasatosporales</taxon>
        <taxon>Streptomycetaceae</taxon>
        <taxon>Streptomyces</taxon>
    </lineage>
</organism>
<evidence type="ECO:0000256" key="3">
    <source>
        <dbReference type="ARBA" id="ARBA00022801"/>
    </source>
</evidence>